<evidence type="ECO:0000256" key="9">
    <source>
        <dbReference type="ARBA" id="ARBA00022723"/>
    </source>
</evidence>
<evidence type="ECO:0000256" key="6">
    <source>
        <dbReference type="ARBA" id="ARBA00022676"/>
    </source>
</evidence>
<feature type="domain" description="Oligosaccharyl transferase STT3 N-terminal" evidence="14">
    <location>
        <begin position="25"/>
        <end position="416"/>
    </location>
</feature>
<keyword evidence="12" id="KW-0472">Membrane</keyword>
<keyword evidence="8" id="KW-0812">Transmembrane</keyword>
<sequence>MSNFNFAKFLNKLPRLSKHTILMIVLAVCFGIFCRFYWVVWASAYPHFIWNDQLMISTNDGYAFAEGTRDMIAGFHQPNDLSYYGSSLSTLSMWLYNILPFSLETILLYMSTFLSPLLAVPLILIGKELNASKAGFIAALLAIIANSYYNRTMSGYYDTDMLNITLPMMVFWSITRLVQRKERVNLIFIPVFMAIYGWWYPSSYSLLLAMIGMFFLYTIVFERYEKLNYEAMVFMILAITSFSIQIKFIIVIVLYALIYFYQRFFDKKVIFALIMASLICFIWLGGLNPILFNIKFYIFRDIADSGDAVFKFFNVNQTIRESSAIDFNTVVTRISGHLIVFLVSIIGYILFIKNNKILLLTLPILFLGLMSFKSGLRFTIYSVPVMALGFGYFVMYCFAKIDIKDRFLGYVFLFVVTFSALYPSLKHIYDYKVFPVFTHSEVESLDNLKNIAKREDYVLSWWDYGYPIRYYSDVKTLIDGGKHLGSDNFAVSFALGSDQNSSANMARLEVEYTEKNYEEKFGLNLKKMMKDYNATNVNEFLLSLKDENLTLPKQTRDIYYYLPDRMIYIYPIVLDFSRLDLTTGQEFAQPFFMVSERFSATNDNQIMLNNNVILSNDGTKLSINGNSYSVNTYVETSYDQNEKLNVNYFNIDPNSNFYVIFMKDYLRILVLDKTLYDSAYIQLFVLENYDKNLFEPVILNGSTKIYKLKK</sequence>
<evidence type="ECO:0000256" key="1">
    <source>
        <dbReference type="ARBA" id="ARBA00001936"/>
    </source>
</evidence>
<gene>
    <name evidence="17" type="ORF">NCTC12475_00215</name>
</gene>
<evidence type="ECO:0000259" key="16">
    <source>
        <dbReference type="Pfam" id="PF21436"/>
    </source>
</evidence>
<dbReference type="Pfam" id="PF18527">
    <property type="entry name" value="STT3_PglB_C"/>
    <property type="match status" value="1"/>
</dbReference>
<evidence type="ECO:0000256" key="11">
    <source>
        <dbReference type="ARBA" id="ARBA00022989"/>
    </source>
</evidence>
<dbReference type="AlphaFoldDB" id="A0A381DHA0"/>
<dbReference type="OrthoDB" id="9796223at2"/>
<evidence type="ECO:0000256" key="12">
    <source>
        <dbReference type="ARBA" id="ARBA00023136"/>
    </source>
</evidence>
<keyword evidence="9" id="KW-0479">Metal-binding</keyword>
<evidence type="ECO:0000259" key="14">
    <source>
        <dbReference type="Pfam" id="PF02516"/>
    </source>
</evidence>
<keyword evidence="18" id="KW-1185">Reference proteome</keyword>
<dbReference type="InterPro" id="IPR003674">
    <property type="entry name" value="Oligo_trans_STT3"/>
</dbReference>
<comment type="similarity">
    <text evidence="5">Belongs to the STT3 family.</text>
</comment>
<dbReference type="UniPathway" id="UPA00378"/>
<proteinExistence type="inferred from homology"/>
<dbReference type="PANTHER" id="PTHR13872:SF1">
    <property type="entry name" value="DOLICHYL-DIPHOSPHOOLIGOSACCHARIDE--PROTEIN GLYCOSYLTRANSFERASE SUBUNIT STT3B"/>
    <property type="match status" value="1"/>
</dbReference>
<reference evidence="17 18" key="1">
    <citation type="submission" date="2018-06" db="EMBL/GenBank/DDBJ databases">
        <authorList>
            <consortium name="Pathogen Informatics"/>
            <person name="Doyle S."/>
        </authorList>
    </citation>
    <scope>NUCLEOTIDE SEQUENCE [LARGE SCALE GENOMIC DNA]</scope>
    <source>
        <strain evidence="17 18">NCTC12475</strain>
    </source>
</reference>
<dbReference type="Pfam" id="PF21436">
    <property type="entry name" value="STT3-PglB_core"/>
    <property type="match status" value="1"/>
</dbReference>
<evidence type="ECO:0000313" key="18">
    <source>
        <dbReference type="Proteomes" id="UP000254920"/>
    </source>
</evidence>
<keyword evidence="6" id="KW-0328">Glycosyltransferase</keyword>
<evidence type="ECO:0000256" key="2">
    <source>
        <dbReference type="ARBA" id="ARBA00001946"/>
    </source>
</evidence>
<dbReference type="InterPro" id="IPR048999">
    <property type="entry name" value="STT3-PglB_core"/>
</dbReference>
<feature type="domain" description="STT3 subunit PglB C-terminal" evidence="15">
    <location>
        <begin position="591"/>
        <end position="671"/>
    </location>
</feature>
<comment type="subcellular location">
    <subcellularLocation>
        <location evidence="3">Endomembrane system</location>
        <topology evidence="3">Multi-pass membrane protein</topology>
    </subcellularLocation>
</comment>
<dbReference type="InterPro" id="IPR041563">
    <property type="entry name" value="STT3_PglB_C"/>
</dbReference>
<accession>A0A381DHA0</accession>
<dbReference type="Proteomes" id="UP000254920">
    <property type="component" value="Unassembled WGS sequence"/>
</dbReference>
<evidence type="ECO:0000256" key="7">
    <source>
        <dbReference type="ARBA" id="ARBA00022679"/>
    </source>
</evidence>
<evidence type="ECO:0000256" key="8">
    <source>
        <dbReference type="ARBA" id="ARBA00022692"/>
    </source>
</evidence>
<dbReference type="Gene3D" id="3.40.1380.40">
    <property type="match status" value="1"/>
</dbReference>
<keyword evidence="10" id="KW-0460">Magnesium</keyword>
<dbReference type="GO" id="GO:0012505">
    <property type="term" value="C:endomembrane system"/>
    <property type="evidence" value="ECO:0007669"/>
    <property type="project" value="UniProtKB-SubCell"/>
</dbReference>
<dbReference type="PANTHER" id="PTHR13872">
    <property type="entry name" value="DOLICHYL-DIPHOSPHOOLIGOSACCHARIDE--PROTEIN GLYCOSYLTRANSFERASE SUBUNIT"/>
    <property type="match status" value="1"/>
</dbReference>
<comment type="cofactor">
    <cofactor evidence="1">
        <name>Mn(2+)</name>
        <dbReference type="ChEBI" id="CHEBI:29035"/>
    </cofactor>
</comment>
<evidence type="ECO:0000256" key="10">
    <source>
        <dbReference type="ARBA" id="ARBA00022842"/>
    </source>
</evidence>
<dbReference type="GO" id="GO:0004576">
    <property type="term" value="F:oligosaccharyl transferase activity"/>
    <property type="evidence" value="ECO:0007669"/>
    <property type="project" value="InterPro"/>
</dbReference>
<organism evidence="17 18">
    <name type="scientific">Campylobacter sputorum subsp. sputorum</name>
    <dbReference type="NCBI Taxonomy" id="32024"/>
    <lineage>
        <taxon>Bacteria</taxon>
        <taxon>Pseudomonadati</taxon>
        <taxon>Campylobacterota</taxon>
        <taxon>Epsilonproteobacteria</taxon>
        <taxon>Campylobacterales</taxon>
        <taxon>Campylobacteraceae</taxon>
        <taxon>Campylobacter</taxon>
    </lineage>
</organism>
<evidence type="ECO:0000256" key="3">
    <source>
        <dbReference type="ARBA" id="ARBA00004127"/>
    </source>
</evidence>
<evidence type="ECO:0000259" key="15">
    <source>
        <dbReference type="Pfam" id="PF18527"/>
    </source>
</evidence>
<comment type="cofactor">
    <cofactor evidence="2">
        <name>Mg(2+)</name>
        <dbReference type="ChEBI" id="CHEBI:18420"/>
    </cofactor>
</comment>
<evidence type="ECO:0000256" key="5">
    <source>
        <dbReference type="ARBA" id="ARBA00010810"/>
    </source>
</evidence>
<dbReference type="GO" id="GO:0046872">
    <property type="term" value="F:metal ion binding"/>
    <property type="evidence" value="ECO:0007669"/>
    <property type="project" value="UniProtKB-KW"/>
</dbReference>
<name>A0A381DHA0_9BACT</name>
<dbReference type="GO" id="GO:0016020">
    <property type="term" value="C:membrane"/>
    <property type="evidence" value="ECO:0007669"/>
    <property type="project" value="InterPro"/>
</dbReference>
<keyword evidence="11" id="KW-1133">Transmembrane helix</keyword>
<keyword evidence="7" id="KW-0808">Transferase</keyword>
<evidence type="ECO:0000256" key="4">
    <source>
        <dbReference type="ARBA" id="ARBA00004922"/>
    </source>
</evidence>
<dbReference type="STRING" id="32024.GCA_000788295_00143"/>
<dbReference type="EMBL" id="UFVD01000001">
    <property type="protein sequence ID" value="SUX09825.1"/>
    <property type="molecule type" value="Genomic_DNA"/>
</dbReference>
<evidence type="ECO:0000256" key="13">
    <source>
        <dbReference type="ARBA" id="ARBA00023211"/>
    </source>
</evidence>
<protein>
    <submittedName>
        <fullName evidence="17">General glycosylation pathway protein</fullName>
    </submittedName>
</protein>
<feature type="domain" description="STT3/PglB/AglB core" evidence="16">
    <location>
        <begin position="454"/>
        <end position="583"/>
    </location>
</feature>
<evidence type="ECO:0000313" key="17">
    <source>
        <dbReference type="EMBL" id="SUX09825.1"/>
    </source>
</evidence>
<comment type="pathway">
    <text evidence="4">Protein modification; protein glycosylation.</text>
</comment>
<dbReference type="Pfam" id="PF02516">
    <property type="entry name" value="STT3"/>
    <property type="match status" value="1"/>
</dbReference>
<dbReference type="InterPro" id="IPR048307">
    <property type="entry name" value="STT3_N"/>
</dbReference>
<keyword evidence="13" id="KW-0464">Manganese</keyword>